<evidence type="ECO:0008006" key="3">
    <source>
        <dbReference type="Google" id="ProtNLM"/>
    </source>
</evidence>
<dbReference type="OrthoDB" id="2146112at2"/>
<dbReference type="Proteomes" id="UP000051820">
    <property type="component" value="Unassembled WGS sequence"/>
</dbReference>
<dbReference type="EMBL" id="AZGF01000043">
    <property type="protein sequence ID" value="KRM09355.1"/>
    <property type="molecule type" value="Genomic_DNA"/>
</dbReference>
<proteinExistence type="predicted"/>
<dbReference type="InterPro" id="IPR009681">
    <property type="entry name" value="Phage_TAC_Siphoviridae"/>
</dbReference>
<dbReference type="PATRIC" id="fig|1423807.3.peg.1860"/>
<accession>A0A0R1VZR9</accession>
<gene>
    <name evidence="1" type="ORF">FD16_GL001815</name>
</gene>
<dbReference type="eggNOG" id="ENOG5033M08">
    <property type="taxonomic scope" value="Bacteria"/>
</dbReference>
<dbReference type="STRING" id="1423807.FD16_GL001815"/>
<protein>
    <recommendedName>
        <fullName evidence="3">Phage protein</fullName>
    </recommendedName>
</protein>
<reference evidence="1 2" key="1">
    <citation type="journal article" date="2015" name="Genome Announc.">
        <title>Expanding the biotechnology potential of lactobacilli through comparative genomics of 213 strains and associated genera.</title>
        <authorList>
            <person name="Sun Z."/>
            <person name="Harris H.M."/>
            <person name="McCann A."/>
            <person name="Guo C."/>
            <person name="Argimon S."/>
            <person name="Zhang W."/>
            <person name="Yang X."/>
            <person name="Jeffery I.B."/>
            <person name="Cooney J.C."/>
            <person name="Kagawa T.F."/>
            <person name="Liu W."/>
            <person name="Song Y."/>
            <person name="Salvetti E."/>
            <person name="Wrobel A."/>
            <person name="Rasinkangas P."/>
            <person name="Parkhill J."/>
            <person name="Rea M.C."/>
            <person name="O'Sullivan O."/>
            <person name="Ritari J."/>
            <person name="Douillard F.P."/>
            <person name="Paul Ross R."/>
            <person name="Yang R."/>
            <person name="Briner A.E."/>
            <person name="Felis G.E."/>
            <person name="de Vos W.M."/>
            <person name="Barrangou R."/>
            <person name="Klaenhammer T.R."/>
            <person name="Caufield P.W."/>
            <person name="Cui Y."/>
            <person name="Zhang H."/>
            <person name="O'Toole P.W."/>
        </authorList>
    </citation>
    <scope>NUCLEOTIDE SEQUENCE [LARGE SCALE GENOMIC DNA]</scope>
    <source>
        <strain evidence="1 2">DSM 5007</strain>
    </source>
</reference>
<organism evidence="1 2">
    <name type="scientific">Paucilactobacillus suebicus DSM 5007 = KCTC 3549</name>
    <dbReference type="NCBI Taxonomy" id="1423807"/>
    <lineage>
        <taxon>Bacteria</taxon>
        <taxon>Bacillati</taxon>
        <taxon>Bacillota</taxon>
        <taxon>Bacilli</taxon>
        <taxon>Lactobacillales</taxon>
        <taxon>Lactobacillaceae</taxon>
        <taxon>Paucilactobacillus</taxon>
    </lineage>
</organism>
<dbReference type="RefSeq" id="WP_010623280.1">
    <property type="nucleotide sequence ID" value="NZ_AZGF01000043.1"/>
</dbReference>
<evidence type="ECO:0000313" key="1">
    <source>
        <dbReference type="EMBL" id="KRM09355.1"/>
    </source>
</evidence>
<dbReference type="AlphaFoldDB" id="A0A0R1VZR9"/>
<dbReference type="Pfam" id="PF06896">
    <property type="entry name" value="Phage_TAC_3"/>
    <property type="match status" value="1"/>
</dbReference>
<comment type="caution">
    <text evidence="1">The sequence shown here is derived from an EMBL/GenBank/DDBJ whole genome shotgun (WGS) entry which is preliminary data.</text>
</comment>
<name>A0A0R1VZR9_9LACO</name>
<sequence>MEIYIKQLHHKYQVKQSNKNMRKVYTTQLKMAKVNDINSKPVEDQIKEALELTDALVNFVKEVLNLKGKYADMIDDQESAETIEIASYICQRIMGLTDKQIEEGAKEDPKK</sequence>
<evidence type="ECO:0000313" key="2">
    <source>
        <dbReference type="Proteomes" id="UP000051820"/>
    </source>
</evidence>
<keyword evidence="2" id="KW-1185">Reference proteome</keyword>